<dbReference type="EMBL" id="BGPR01001057">
    <property type="protein sequence ID" value="GBM44185.1"/>
    <property type="molecule type" value="Genomic_DNA"/>
</dbReference>
<accession>A0A4Y2FUR5</accession>
<proteinExistence type="predicted"/>
<dbReference type="Proteomes" id="UP000499080">
    <property type="component" value="Unassembled WGS sequence"/>
</dbReference>
<reference evidence="1 2" key="1">
    <citation type="journal article" date="2019" name="Sci. Rep.">
        <title>Orb-weaving spider Araneus ventricosus genome elucidates the spidroin gene catalogue.</title>
        <authorList>
            <person name="Kono N."/>
            <person name="Nakamura H."/>
            <person name="Ohtoshi R."/>
            <person name="Moran D.A.P."/>
            <person name="Shinohara A."/>
            <person name="Yoshida Y."/>
            <person name="Fujiwara M."/>
            <person name="Mori M."/>
            <person name="Tomita M."/>
            <person name="Arakawa K."/>
        </authorList>
    </citation>
    <scope>NUCLEOTIDE SEQUENCE [LARGE SCALE GENOMIC DNA]</scope>
</reference>
<organism evidence="1 2">
    <name type="scientific">Araneus ventricosus</name>
    <name type="common">Orbweaver spider</name>
    <name type="synonym">Epeira ventricosa</name>
    <dbReference type="NCBI Taxonomy" id="182803"/>
    <lineage>
        <taxon>Eukaryota</taxon>
        <taxon>Metazoa</taxon>
        <taxon>Ecdysozoa</taxon>
        <taxon>Arthropoda</taxon>
        <taxon>Chelicerata</taxon>
        <taxon>Arachnida</taxon>
        <taxon>Araneae</taxon>
        <taxon>Araneomorphae</taxon>
        <taxon>Entelegynae</taxon>
        <taxon>Araneoidea</taxon>
        <taxon>Araneidae</taxon>
        <taxon>Araneus</taxon>
    </lineage>
</organism>
<evidence type="ECO:0008006" key="3">
    <source>
        <dbReference type="Google" id="ProtNLM"/>
    </source>
</evidence>
<dbReference type="AlphaFoldDB" id="A0A4Y2FUR5"/>
<evidence type="ECO:0000313" key="1">
    <source>
        <dbReference type="EMBL" id="GBM44185.1"/>
    </source>
</evidence>
<comment type="caution">
    <text evidence="1">The sequence shown here is derived from an EMBL/GenBank/DDBJ whole genome shotgun (WGS) entry which is preliminary data.</text>
</comment>
<protein>
    <recommendedName>
        <fullName evidence="3">RNase H type-1 domain-containing protein</fullName>
    </recommendedName>
</protein>
<evidence type="ECO:0000313" key="2">
    <source>
        <dbReference type="Proteomes" id="UP000499080"/>
    </source>
</evidence>
<keyword evidence="2" id="KW-1185">Reference proteome</keyword>
<name>A0A4Y2FUR5_ARAVE</name>
<sequence>MQSNHQNSGATPLDAEHHPLVCLPGVCFHANLPVEVNKQKDHPTYLRQLALEIVNDIPVDAVKVYTDGSRNDSVCTGSGIYITTHNQELKIQRRNPDSCSVFRSQL</sequence>
<gene>
    <name evidence="1" type="ORF">AVEN_257124_1</name>
</gene>
<dbReference type="OrthoDB" id="6436180at2759"/>